<evidence type="ECO:0000256" key="1">
    <source>
        <dbReference type="ARBA" id="ARBA00004897"/>
    </source>
</evidence>
<dbReference type="KEGG" id="sazo:D1868_06010"/>
<dbReference type="PANTHER" id="PTHR33569:SF1">
    <property type="entry name" value="UREASE"/>
    <property type="match status" value="1"/>
</dbReference>
<dbReference type="Gene3D" id="2.10.150.10">
    <property type="entry name" value="Urease, beta subunit"/>
    <property type="match status" value="1"/>
</dbReference>
<dbReference type="FunFam" id="2.10.150.10:FF:000001">
    <property type="entry name" value="Urease subunit beta"/>
    <property type="match status" value="1"/>
</dbReference>
<feature type="region of interest" description="Urease gamma" evidence="3">
    <location>
        <begin position="1"/>
        <end position="101"/>
    </location>
</feature>
<dbReference type="RefSeq" id="WP_156006512.1">
    <property type="nucleotide sequence ID" value="NZ_CP045483.1"/>
</dbReference>
<reference evidence="4 5" key="1">
    <citation type="submission" date="2019-10" db="EMBL/GenBank/DDBJ databases">
        <title>Genome Sequences from Six Type Strain Members of the Archaeal Family Sulfolobaceae: Acidianus ambivalens, Acidianus infernus, Metallosphaera prunae, Stygiolobus azoricus, Sulfolobus metallicus, and Sulfurisphaera ohwakuensis.</title>
        <authorList>
            <person name="Counts J.A."/>
            <person name="Kelly R.M."/>
        </authorList>
    </citation>
    <scope>NUCLEOTIDE SEQUENCE [LARGE SCALE GENOMIC DNA]</scope>
    <source>
        <strain evidence="4 5">FC6</strain>
    </source>
</reference>
<dbReference type="Pfam" id="PF00547">
    <property type="entry name" value="Urease_gamma"/>
    <property type="match status" value="1"/>
</dbReference>
<dbReference type="EMBL" id="CP045483">
    <property type="protein sequence ID" value="QGR19589.1"/>
    <property type="molecule type" value="Genomic_DNA"/>
</dbReference>
<dbReference type="NCBIfam" id="TIGR00193">
    <property type="entry name" value="urease_gam"/>
    <property type="match status" value="1"/>
</dbReference>
<sequence>MFLTPREQEKLLISWAAEVARRRKQRGIKLNYVEAQAIIIDYILEKAREGARMEDIIKGAQELLTENDVMDEVPEMLDLIQVEATFPDGTKLVTVRNPIKSSKKTLNTFVINEGEVNIDDKEEVELEVTNTGDRPIQVGSHYHFFEVNKALKFDREKAFGMRLSIPSGTSVRFEPGQTRVVKLRKIGGSRRVTGLNGLVEGSLDHNKDQAIKRAKERGLL</sequence>
<dbReference type="InterPro" id="IPR002019">
    <property type="entry name" value="Urease_beta-like"/>
</dbReference>
<comment type="similarity">
    <text evidence="3">In the N-terminal section; belongs to the urease gamma subunit family.</text>
</comment>
<keyword evidence="5" id="KW-1185">Reference proteome</keyword>
<evidence type="ECO:0000256" key="3">
    <source>
        <dbReference type="HAMAP-Rule" id="MF_01955"/>
    </source>
</evidence>
<dbReference type="Pfam" id="PF00699">
    <property type="entry name" value="Urease_beta"/>
    <property type="match status" value="1"/>
</dbReference>
<name>A0A650CP20_9CREN</name>
<evidence type="ECO:0000313" key="4">
    <source>
        <dbReference type="EMBL" id="QGR19589.1"/>
    </source>
</evidence>
<dbReference type="UniPathway" id="UPA00258">
    <property type="reaction ID" value="UER00370"/>
</dbReference>
<dbReference type="NCBIfam" id="NF009671">
    <property type="entry name" value="PRK13192.1"/>
    <property type="match status" value="1"/>
</dbReference>
<comment type="subcellular location">
    <subcellularLocation>
        <location evidence="3">Cytoplasm</location>
    </subcellularLocation>
</comment>
<feature type="region of interest" description="Urease beta" evidence="3">
    <location>
        <begin position="102"/>
        <end position="220"/>
    </location>
</feature>
<protein>
    <recommendedName>
        <fullName evidence="3">Urease subunit gamma/beta</fullName>
        <ecNumber evidence="3">3.5.1.5</ecNumber>
    </recommendedName>
    <alternativeName>
        <fullName evidence="3">Urea amidohydrolase subunit gamma/beta</fullName>
    </alternativeName>
</protein>
<organism evidence="4 5">
    <name type="scientific">Stygiolobus azoricus</name>
    <dbReference type="NCBI Taxonomy" id="41675"/>
    <lineage>
        <taxon>Archaea</taxon>
        <taxon>Thermoproteota</taxon>
        <taxon>Thermoprotei</taxon>
        <taxon>Sulfolobales</taxon>
        <taxon>Sulfolobaceae</taxon>
        <taxon>Stygiolobus</taxon>
    </lineage>
</organism>
<comment type="subunit">
    <text evidence="3">Heterohexamer of 3 UreC (alpha) and 3 UreAB (gamma/beta) subunits.</text>
</comment>
<keyword evidence="3" id="KW-0963">Cytoplasm</keyword>
<dbReference type="InterPro" id="IPR002026">
    <property type="entry name" value="Urease_gamma/gamma-beta_su"/>
</dbReference>
<comment type="similarity">
    <text evidence="3">In the C-terminal section; belongs to the urease beta subunit family.</text>
</comment>
<comment type="pathway">
    <text evidence="1 3">Nitrogen metabolism; urea degradation; CO(2) and NH(3) from urea (urease route): step 1/1.</text>
</comment>
<dbReference type="InterPro" id="IPR008223">
    <property type="entry name" value="Urease_gamma-beta_su"/>
</dbReference>
<dbReference type="Gene3D" id="3.30.280.10">
    <property type="entry name" value="Urease, gamma-like subunit"/>
    <property type="match status" value="1"/>
</dbReference>
<dbReference type="Proteomes" id="UP000423396">
    <property type="component" value="Chromosome"/>
</dbReference>
<evidence type="ECO:0000256" key="2">
    <source>
        <dbReference type="ARBA" id="ARBA00022801"/>
    </source>
</evidence>
<dbReference type="GO" id="GO:0016151">
    <property type="term" value="F:nickel cation binding"/>
    <property type="evidence" value="ECO:0007669"/>
    <property type="project" value="InterPro"/>
</dbReference>
<dbReference type="AlphaFoldDB" id="A0A650CP20"/>
<dbReference type="OrthoDB" id="42431at2157"/>
<keyword evidence="2 3" id="KW-0378">Hydrolase</keyword>
<dbReference type="HAMAP" id="MF_01955">
    <property type="entry name" value="Urease_beta_gamma"/>
    <property type="match status" value="1"/>
</dbReference>
<dbReference type="InterPro" id="IPR050069">
    <property type="entry name" value="Urease_subunit"/>
</dbReference>
<dbReference type="InterPro" id="IPR036463">
    <property type="entry name" value="Urease_gamma_sf"/>
</dbReference>
<dbReference type="InterPro" id="IPR036461">
    <property type="entry name" value="Urease_betasu_sf"/>
</dbReference>
<dbReference type="CDD" id="cd00407">
    <property type="entry name" value="Urease_beta"/>
    <property type="match status" value="1"/>
</dbReference>
<dbReference type="GO" id="GO:0043419">
    <property type="term" value="P:urea catabolic process"/>
    <property type="evidence" value="ECO:0007669"/>
    <property type="project" value="UniProtKB-UniRule"/>
</dbReference>
<gene>
    <name evidence="3" type="primary">ureAB</name>
    <name evidence="4" type="ORF">D1868_06010</name>
</gene>
<dbReference type="PIRSF" id="PIRSF001225">
    <property type="entry name" value="Urease_gammabeta"/>
    <property type="match status" value="1"/>
</dbReference>
<dbReference type="NCBIfam" id="TIGR00192">
    <property type="entry name" value="urease_beta"/>
    <property type="match status" value="1"/>
</dbReference>
<dbReference type="GO" id="GO:0035550">
    <property type="term" value="C:urease complex"/>
    <property type="evidence" value="ECO:0007669"/>
    <property type="project" value="InterPro"/>
</dbReference>
<dbReference type="SUPFAM" id="SSF51278">
    <property type="entry name" value="Urease, beta-subunit"/>
    <property type="match status" value="1"/>
</dbReference>
<evidence type="ECO:0000313" key="5">
    <source>
        <dbReference type="Proteomes" id="UP000423396"/>
    </source>
</evidence>
<dbReference type="CDD" id="cd00390">
    <property type="entry name" value="Urease_gamma"/>
    <property type="match status" value="1"/>
</dbReference>
<proteinExistence type="inferred from homology"/>
<dbReference type="NCBIfam" id="NF009682">
    <property type="entry name" value="PRK13203.1"/>
    <property type="match status" value="1"/>
</dbReference>
<dbReference type="GeneID" id="42798606"/>
<comment type="catalytic activity">
    <reaction evidence="3">
        <text>urea + 2 H2O + H(+) = hydrogencarbonate + 2 NH4(+)</text>
        <dbReference type="Rhea" id="RHEA:20557"/>
        <dbReference type="ChEBI" id="CHEBI:15377"/>
        <dbReference type="ChEBI" id="CHEBI:15378"/>
        <dbReference type="ChEBI" id="CHEBI:16199"/>
        <dbReference type="ChEBI" id="CHEBI:17544"/>
        <dbReference type="ChEBI" id="CHEBI:28938"/>
        <dbReference type="EC" id="3.5.1.5"/>
    </reaction>
</comment>
<dbReference type="GO" id="GO:0009039">
    <property type="term" value="F:urease activity"/>
    <property type="evidence" value="ECO:0007669"/>
    <property type="project" value="UniProtKB-UniRule"/>
</dbReference>
<dbReference type="SUPFAM" id="SSF54111">
    <property type="entry name" value="Urease, gamma-subunit"/>
    <property type="match status" value="1"/>
</dbReference>
<dbReference type="PANTHER" id="PTHR33569">
    <property type="entry name" value="UREASE"/>
    <property type="match status" value="1"/>
</dbReference>
<dbReference type="NCBIfam" id="NF009712">
    <property type="entry name" value="PRK13241.1"/>
    <property type="match status" value="1"/>
</dbReference>
<accession>A0A650CP20</accession>
<dbReference type="EC" id="3.5.1.5" evidence="3"/>